<keyword evidence="2" id="KW-1185">Reference proteome</keyword>
<protein>
    <submittedName>
        <fullName evidence="1">Uncharacterized protein</fullName>
    </submittedName>
</protein>
<proteinExistence type="predicted"/>
<sequence length="389" mass="44635">MDRHKELTAAKLPDDLVVDILSRLEYKDFCRGKCAYKAWSAFSSDPDYRKKLPNKVTPGLLFQGRNKSAIPLVSLFQQIGEIDGILADVPHYEHLELLDCCNGLVLCKYSSSYTTPGICRFVVCNPATRQWRIIPDTHPKTDDPCYVTILAFDPSWSPQFYIFNFHLEHHQGLIFGTSKLEIFWSESSTWLVDDKWDSDISVSHRSHLFLHGILYVETNGQQVVVFEGLEEMGDGTLPYHWFIDMPSDSFDVGAFAHGCFGKSSGNLHYALPGEDGRSIVVWTLYEYAYGLWDWIVKCHLSMTDAFGRDDLIYLHRHGDGELYWNCDYWIIALDLEKDLVFLSDHRREKLLSYNISTGALNEIQDGFECCQYHAYVPCYSKLPAQESSV</sequence>
<dbReference type="Proteomes" id="UP001732700">
    <property type="component" value="Chromosome 1D"/>
</dbReference>
<reference evidence="1" key="1">
    <citation type="submission" date="2021-05" db="EMBL/GenBank/DDBJ databases">
        <authorList>
            <person name="Scholz U."/>
            <person name="Mascher M."/>
            <person name="Fiebig A."/>
        </authorList>
    </citation>
    <scope>NUCLEOTIDE SEQUENCE [LARGE SCALE GENOMIC DNA]</scope>
</reference>
<reference evidence="1" key="2">
    <citation type="submission" date="2025-09" db="UniProtKB">
        <authorList>
            <consortium name="EnsemblPlants"/>
        </authorList>
    </citation>
    <scope>IDENTIFICATION</scope>
</reference>
<name>A0ACD5TYN5_AVESA</name>
<evidence type="ECO:0000313" key="1">
    <source>
        <dbReference type="EnsemblPlants" id="AVESA.00010b.r2.1DG0146030.1.CDS.1"/>
    </source>
</evidence>
<accession>A0ACD5TYN5</accession>
<dbReference type="EnsemblPlants" id="AVESA.00010b.r2.1DG0146030.1">
    <property type="protein sequence ID" value="AVESA.00010b.r2.1DG0146030.1.CDS.1"/>
    <property type="gene ID" value="AVESA.00010b.r2.1DG0146030"/>
</dbReference>
<evidence type="ECO:0000313" key="2">
    <source>
        <dbReference type="Proteomes" id="UP001732700"/>
    </source>
</evidence>
<organism evidence="1 2">
    <name type="scientific">Avena sativa</name>
    <name type="common">Oat</name>
    <dbReference type="NCBI Taxonomy" id="4498"/>
    <lineage>
        <taxon>Eukaryota</taxon>
        <taxon>Viridiplantae</taxon>
        <taxon>Streptophyta</taxon>
        <taxon>Embryophyta</taxon>
        <taxon>Tracheophyta</taxon>
        <taxon>Spermatophyta</taxon>
        <taxon>Magnoliopsida</taxon>
        <taxon>Liliopsida</taxon>
        <taxon>Poales</taxon>
        <taxon>Poaceae</taxon>
        <taxon>BOP clade</taxon>
        <taxon>Pooideae</taxon>
        <taxon>Poodae</taxon>
        <taxon>Poeae</taxon>
        <taxon>Poeae Chloroplast Group 1 (Aveneae type)</taxon>
        <taxon>Aveninae</taxon>
        <taxon>Avena</taxon>
    </lineage>
</organism>